<feature type="domain" description="DDE-1" evidence="1">
    <location>
        <begin position="17"/>
        <end position="70"/>
    </location>
</feature>
<proteinExistence type="predicted"/>
<comment type="caution">
    <text evidence="2">The sequence shown here is derived from an EMBL/GenBank/DDBJ whole genome shotgun (WGS) entry which is preliminary data.</text>
</comment>
<sequence length="141" mass="15821">MVDGLVENLIPGGLVRLSKNGWINTDLFFEWFNNFLVNIPLQRPVILLMDSHASHLSPQILELAAKNDVHIGEKPSRVNFNSLLTPAWQSNFIPQTIINSFRKTGIFPIGRYAITYQAIAPSLVLERPQAHQQSTNDGNTT</sequence>
<keyword evidence="3" id="KW-1185">Reference proteome</keyword>
<reference evidence="2 3" key="1">
    <citation type="submission" date="2023-02" db="EMBL/GenBank/DDBJ databases">
        <title>LHISI_Scaffold_Assembly.</title>
        <authorList>
            <person name="Stuart O.P."/>
            <person name="Cleave R."/>
            <person name="Magrath M.J.L."/>
            <person name="Mikheyev A.S."/>
        </authorList>
    </citation>
    <scope>NUCLEOTIDE SEQUENCE [LARGE SCALE GENOMIC DNA]</scope>
    <source>
        <strain evidence="2">Daus_M_001</strain>
        <tissue evidence="2">Leg muscle</tissue>
    </source>
</reference>
<protein>
    <recommendedName>
        <fullName evidence="1">DDE-1 domain-containing protein</fullName>
    </recommendedName>
</protein>
<evidence type="ECO:0000313" key="3">
    <source>
        <dbReference type="Proteomes" id="UP001159363"/>
    </source>
</evidence>
<gene>
    <name evidence="2" type="ORF">PR048_014703</name>
</gene>
<dbReference type="InterPro" id="IPR004875">
    <property type="entry name" value="DDE_SF_endonuclease_dom"/>
</dbReference>
<accession>A0ABQ9HEY9</accession>
<dbReference type="Pfam" id="PF03184">
    <property type="entry name" value="DDE_1"/>
    <property type="match status" value="1"/>
</dbReference>
<dbReference type="Proteomes" id="UP001159363">
    <property type="component" value="Chromosome 4"/>
</dbReference>
<evidence type="ECO:0000259" key="1">
    <source>
        <dbReference type="Pfam" id="PF03184"/>
    </source>
</evidence>
<organism evidence="2 3">
    <name type="scientific">Dryococelus australis</name>
    <dbReference type="NCBI Taxonomy" id="614101"/>
    <lineage>
        <taxon>Eukaryota</taxon>
        <taxon>Metazoa</taxon>
        <taxon>Ecdysozoa</taxon>
        <taxon>Arthropoda</taxon>
        <taxon>Hexapoda</taxon>
        <taxon>Insecta</taxon>
        <taxon>Pterygota</taxon>
        <taxon>Neoptera</taxon>
        <taxon>Polyneoptera</taxon>
        <taxon>Phasmatodea</taxon>
        <taxon>Verophasmatodea</taxon>
        <taxon>Anareolatae</taxon>
        <taxon>Phasmatidae</taxon>
        <taxon>Eurycanthinae</taxon>
        <taxon>Dryococelus</taxon>
    </lineage>
</organism>
<evidence type="ECO:0000313" key="2">
    <source>
        <dbReference type="EMBL" id="KAJ8882881.1"/>
    </source>
</evidence>
<name>A0ABQ9HEY9_9NEOP</name>
<dbReference type="EMBL" id="JARBHB010000005">
    <property type="protein sequence ID" value="KAJ8882881.1"/>
    <property type="molecule type" value="Genomic_DNA"/>
</dbReference>